<proteinExistence type="predicted"/>
<name>A0ABY7TSC4_9SPHN</name>
<reference evidence="1 2" key="1">
    <citation type="submission" date="2023-02" db="EMBL/GenBank/DDBJ databases">
        <title>Genome sequence of Sphingomonas naphthae.</title>
        <authorList>
            <person name="Kim S."/>
            <person name="Heo J."/>
            <person name="Kwon S.-W."/>
        </authorList>
    </citation>
    <scope>NUCLEOTIDE SEQUENCE [LARGE SCALE GENOMIC DNA]</scope>
    <source>
        <strain evidence="1 2">KACC 18716</strain>
    </source>
</reference>
<accession>A0ABY7TSC4</accession>
<dbReference type="EMBL" id="CP117411">
    <property type="protein sequence ID" value="WCT75134.1"/>
    <property type="molecule type" value="Genomic_DNA"/>
</dbReference>
<evidence type="ECO:0000313" key="2">
    <source>
        <dbReference type="Proteomes" id="UP001220395"/>
    </source>
</evidence>
<protein>
    <submittedName>
        <fullName evidence="1">Uncharacterized protein</fullName>
    </submittedName>
</protein>
<evidence type="ECO:0000313" key="1">
    <source>
        <dbReference type="EMBL" id="WCT75134.1"/>
    </source>
</evidence>
<organism evidence="1 2">
    <name type="scientific">Sphingomonas naphthae</name>
    <dbReference type="NCBI Taxonomy" id="1813468"/>
    <lineage>
        <taxon>Bacteria</taxon>
        <taxon>Pseudomonadati</taxon>
        <taxon>Pseudomonadota</taxon>
        <taxon>Alphaproteobacteria</taxon>
        <taxon>Sphingomonadales</taxon>
        <taxon>Sphingomonadaceae</taxon>
        <taxon>Sphingomonas</taxon>
    </lineage>
</organism>
<dbReference type="Proteomes" id="UP001220395">
    <property type="component" value="Chromosome"/>
</dbReference>
<sequence>MSITTNRPSSETCQNHAYIGTPWQTFKVPLKYMTSTLDDNQRPKSVNTDTEEYEIIAPDYWFPVREAGATDPGCLGVIVDAGDDRPSAAETVKRWLQTLKFSRVTKADVATIGQFDLPEPNPLPGSNAGRFEFEG</sequence>
<gene>
    <name evidence="1" type="ORF">PQ455_07940</name>
</gene>
<keyword evidence="2" id="KW-1185">Reference proteome</keyword>
<dbReference type="RefSeq" id="WP_273690715.1">
    <property type="nucleotide sequence ID" value="NZ_CP117411.1"/>
</dbReference>